<dbReference type="EMBL" id="PGOL01000346">
    <property type="protein sequence ID" value="PKI71979.1"/>
    <property type="molecule type" value="Genomic_DNA"/>
</dbReference>
<dbReference type="AlphaFoldDB" id="A0A2I0KU32"/>
<gene>
    <name evidence="3" type="ORF">CRG98_007662</name>
</gene>
<evidence type="ECO:0000313" key="3">
    <source>
        <dbReference type="EMBL" id="PKI71979.1"/>
    </source>
</evidence>
<evidence type="ECO:0000313" key="4">
    <source>
        <dbReference type="Proteomes" id="UP000233551"/>
    </source>
</evidence>
<feature type="compositionally biased region" description="Basic and acidic residues" evidence="1">
    <location>
        <begin position="176"/>
        <end position="194"/>
    </location>
</feature>
<keyword evidence="2" id="KW-0812">Transmembrane</keyword>
<feature type="region of interest" description="Disordered" evidence="1">
    <location>
        <begin position="160"/>
        <end position="215"/>
    </location>
</feature>
<evidence type="ECO:0000256" key="1">
    <source>
        <dbReference type="SAM" id="MobiDB-lite"/>
    </source>
</evidence>
<organism evidence="3 4">
    <name type="scientific">Punica granatum</name>
    <name type="common">Pomegranate</name>
    <dbReference type="NCBI Taxonomy" id="22663"/>
    <lineage>
        <taxon>Eukaryota</taxon>
        <taxon>Viridiplantae</taxon>
        <taxon>Streptophyta</taxon>
        <taxon>Embryophyta</taxon>
        <taxon>Tracheophyta</taxon>
        <taxon>Spermatophyta</taxon>
        <taxon>Magnoliopsida</taxon>
        <taxon>eudicotyledons</taxon>
        <taxon>Gunneridae</taxon>
        <taxon>Pentapetalae</taxon>
        <taxon>rosids</taxon>
        <taxon>malvids</taxon>
        <taxon>Myrtales</taxon>
        <taxon>Lythraceae</taxon>
        <taxon>Punica</taxon>
    </lineage>
</organism>
<protein>
    <submittedName>
        <fullName evidence="3">Uncharacterized protein</fullName>
    </submittedName>
</protein>
<keyword evidence="2" id="KW-0472">Membrane</keyword>
<name>A0A2I0KU32_PUNGR</name>
<keyword evidence="4" id="KW-1185">Reference proteome</keyword>
<feature type="transmembrane region" description="Helical" evidence="2">
    <location>
        <begin position="113"/>
        <end position="135"/>
    </location>
</feature>
<reference evidence="3 4" key="1">
    <citation type="submission" date="2017-11" db="EMBL/GenBank/DDBJ databases">
        <title>De-novo sequencing of pomegranate (Punica granatum L.) genome.</title>
        <authorList>
            <person name="Akparov Z."/>
            <person name="Amiraslanov A."/>
            <person name="Hajiyeva S."/>
            <person name="Abbasov M."/>
            <person name="Kaur K."/>
            <person name="Hamwieh A."/>
            <person name="Solovyev V."/>
            <person name="Salamov A."/>
            <person name="Braich B."/>
            <person name="Kosarev P."/>
            <person name="Mahmoud A."/>
            <person name="Hajiyev E."/>
            <person name="Babayeva S."/>
            <person name="Izzatullayeva V."/>
            <person name="Mammadov A."/>
            <person name="Mammadov A."/>
            <person name="Sharifova S."/>
            <person name="Ojaghi J."/>
            <person name="Eynullazada K."/>
            <person name="Bayramov B."/>
            <person name="Abdulazimova A."/>
            <person name="Shahmuradov I."/>
        </authorList>
    </citation>
    <scope>NUCLEOTIDE SEQUENCE [LARGE SCALE GENOMIC DNA]</scope>
    <source>
        <strain evidence="4">cv. AG2017</strain>
        <tissue evidence="3">Leaf</tissue>
    </source>
</reference>
<sequence>MQPPYDTLMRRVLSLQARRTTDRAAWAPLKTSRYAHRDQSPANQCLHGGIPDAIVQQILNRATNGDRRQPPRPRTSRPLYCFPDFASTLLLSGLRVHFTVFWTPRPRTSRPHLLLSTGFGLATLLLFTGFGLAFYRFPRASASHFTAFHGLRPRTLQLSAGFGLSPTTSHPPNPRSSDERSSSDSEKSVKREATLDSPLYLKKPLPRGEQKLQDE</sequence>
<evidence type="ECO:0000256" key="2">
    <source>
        <dbReference type="SAM" id="Phobius"/>
    </source>
</evidence>
<accession>A0A2I0KU32</accession>
<comment type="caution">
    <text evidence="3">The sequence shown here is derived from an EMBL/GenBank/DDBJ whole genome shotgun (WGS) entry which is preliminary data.</text>
</comment>
<feature type="compositionally biased region" description="Basic and acidic residues" evidence="1">
    <location>
        <begin position="206"/>
        <end position="215"/>
    </location>
</feature>
<dbReference type="Proteomes" id="UP000233551">
    <property type="component" value="Unassembled WGS sequence"/>
</dbReference>
<keyword evidence="2" id="KW-1133">Transmembrane helix</keyword>
<proteinExistence type="predicted"/>